<name>A0A3Q3WUM6_MOLML</name>
<dbReference type="PRINTS" id="PR00019">
    <property type="entry name" value="LEURICHRPT"/>
</dbReference>
<dbReference type="InterPro" id="IPR003591">
    <property type="entry name" value="Leu-rich_rpt_typical-subtyp"/>
</dbReference>
<reference evidence="6" key="1">
    <citation type="submission" date="2025-08" db="UniProtKB">
        <authorList>
            <consortium name="Ensembl"/>
        </authorList>
    </citation>
    <scope>IDENTIFICATION</scope>
</reference>
<dbReference type="PROSITE" id="PS51450">
    <property type="entry name" value="LRR"/>
    <property type="match status" value="2"/>
</dbReference>
<evidence type="ECO:0000259" key="5">
    <source>
        <dbReference type="SMART" id="SM00013"/>
    </source>
</evidence>
<organism evidence="6 7">
    <name type="scientific">Mola mola</name>
    <name type="common">Ocean sunfish</name>
    <name type="synonym">Tetraodon mola</name>
    <dbReference type="NCBI Taxonomy" id="94237"/>
    <lineage>
        <taxon>Eukaryota</taxon>
        <taxon>Metazoa</taxon>
        <taxon>Chordata</taxon>
        <taxon>Craniata</taxon>
        <taxon>Vertebrata</taxon>
        <taxon>Euteleostomi</taxon>
        <taxon>Actinopterygii</taxon>
        <taxon>Neopterygii</taxon>
        <taxon>Teleostei</taxon>
        <taxon>Neoteleostei</taxon>
        <taxon>Acanthomorphata</taxon>
        <taxon>Eupercaria</taxon>
        <taxon>Tetraodontiformes</taxon>
        <taxon>Molidae</taxon>
        <taxon>Mola</taxon>
    </lineage>
</organism>
<evidence type="ECO:0000313" key="7">
    <source>
        <dbReference type="Proteomes" id="UP000261620"/>
    </source>
</evidence>
<proteinExistence type="predicted"/>
<dbReference type="SUPFAM" id="SSF52058">
    <property type="entry name" value="L domain-like"/>
    <property type="match status" value="1"/>
</dbReference>
<feature type="domain" description="LRRNT" evidence="5">
    <location>
        <begin position="20"/>
        <end position="54"/>
    </location>
</feature>
<dbReference type="Pfam" id="PF13855">
    <property type="entry name" value="LRR_8"/>
    <property type="match status" value="1"/>
</dbReference>
<accession>A0A3Q3WUM6</accession>
<keyword evidence="2 4" id="KW-0732">Signal</keyword>
<feature type="chain" id="PRO_5018765558" description="LRRNT domain-containing protein" evidence="4">
    <location>
        <begin position="20"/>
        <end position="177"/>
    </location>
</feature>
<dbReference type="FunFam" id="3.80.10.10:FF:000082">
    <property type="entry name" value="Leucine-rich repeat-containing 24"/>
    <property type="match status" value="1"/>
</dbReference>
<dbReference type="Ensembl" id="ENSMMOT00000019383.1">
    <property type="protein sequence ID" value="ENSMMOP00000019068.1"/>
    <property type="gene ID" value="ENSMMOG00000014442.1"/>
</dbReference>
<dbReference type="PANTHER" id="PTHR24366:SF96">
    <property type="entry name" value="LEUCINE RICH REPEAT CONTAINING 53"/>
    <property type="match status" value="1"/>
</dbReference>
<evidence type="ECO:0000256" key="1">
    <source>
        <dbReference type="ARBA" id="ARBA00022614"/>
    </source>
</evidence>
<dbReference type="STRING" id="94237.ENSMMOP00000019068"/>
<evidence type="ECO:0000256" key="4">
    <source>
        <dbReference type="SAM" id="SignalP"/>
    </source>
</evidence>
<dbReference type="InterPro" id="IPR001611">
    <property type="entry name" value="Leu-rich_rpt"/>
</dbReference>
<dbReference type="PANTHER" id="PTHR24366">
    <property type="entry name" value="IG(IMMUNOGLOBULIN) AND LRR(LEUCINE RICH REPEAT) DOMAINS"/>
    <property type="match status" value="1"/>
</dbReference>
<dbReference type="Proteomes" id="UP000261620">
    <property type="component" value="Unplaced"/>
</dbReference>
<evidence type="ECO:0000256" key="2">
    <source>
        <dbReference type="ARBA" id="ARBA00022729"/>
    </source>
</evidence>
<keyword evidence="7" id="KW-1185">Reference proteome</keyword>
<evidence type="ECO:0000313" key="6">
    <source>
        <dbReference type="Ensembl" id="ENSMMOP00000019068.1"/>
    </source>
</evidence>
<keyword evidence="1" id="KW-0433">Leucine-rich repeat</keyword>
<dbReference type="Gene3D" id="3.80.10.10">
    <property type="entry name" value="Ribonuclease Inhibitor"/>
    <property type="match status" value="1"/>
</dbReference>
<dbReference type="AlphaFoldDB" id="A0A3Q3WUM6"/>
<reference evidence="6" key="2">
    <citation type="submission" date="2025-09" db="UniProtKB">
        <authorList>
            <consortium name="Ensembl"/>
        </authorList>
    </citation>
    <scope>IDENTIFICATION</scope>
</reference>
<evidence type="ECO:0000256" key="3">
    <source>
        <dbReference type="ARBA" id="ARBA00022737"/>
    </source>
</evidence>
<dbReference type="OMA" id="REVWLST"/>
<protein>
    <recommendedName>
        <fullName evidence="5">LRRNT domain-containing protein</fullName>
    </recommendedName>
</protein>
<dbReference type="InterPro" id="IPR000372">
    <property type="entry name" value="LRRNT"/>
</dbReference>
<sequence length="177" mass="19509">MRDLAQRIVFCALLGSVCASCPPRCECSEAAHTVKCVFRELRSVPTGIPGYTRNLFITGNQIGRIGADSFKGLDNVTNLSLSNNRISEVESHAFAGLHSLRSLDLSNNQLTVIHPEAFTVQNQSLRELNLSRALYNHSSVMDLATSLRWIASPLHSRCPTNSSESTPEMFDRILPHA</sequence>
<keyword evidence="3" id="KW-0677">Repeat</keyword>
<dbReference type="SMART" id="SM00369">
    <property type="entry name" value="LRR_TYP"/>
    <property type="match status" value="2"/>
</dbReference>
<dbReference type="InterPro" id="IPR032675">
    <property type="entry name" value="LRR_dom_sf"/>
</dbReference>
<feature type="signal peptide" evidence="4">
    <location>
        <begin position="1"/>
        <end position="19"/>
    </location>
</feature>
<dbReference type="SMART" id="SM00013">
    <property type="entry name" value="LRRNT"/>
    <property type="match status" value="1"/>
</dbReference>